<protein>
    <recommendedName>
        <fullName evidence="8">Fe2OG dioxygenase domain-containing protein</fullName>
    </recommendedName>
</protein>
<feature type="region of interest" description="Disordered" evidence="6">
    <location>
        <begin position="502"/>
        <end position="545"/>
    </location>
</feature>
<keyword evidence="3" id="KW-0223">Dioxygenase</keyword>
<accession>A0A9W7B8Q8</accession>
<dbReference type="SMART" id="SM00702">
    <property type="entry name" value="P4Hc"/>
    <property type="match status" value="1"/>
</dbReference>
<dbReference type="PANTHER" id="PTHR10869">
    <property type="entry name" value="PROLYL 4-HYDROXYLASE ALPHA SUBUNIT"/>
    <property type="match status" value="1"/>
</dbReference>
<feature type="transmembrane region" description="Helical" evidence="7">
    <location>
        <begin position="21"/>
        <end position="41"/>
    </location>
</feature>
<dbReference type="OrthoDB" id="420380at2759"/>
<evidence type="ECO:0000256" key="7">
    <source>
        <dbReference type="SAM" id="Phobius"/>
    </source>
</evidence>
<keyword evidence="10" id="KW-1185">Reference proteome</keyword>
<evidence type="ECO:0000256" key="6">
    <source>
        <dbReference type="SAM" id="MobiDB-lite"/>
    </source>
</evidence>
<dbReference type="InterPro" id="IPR005123">
    <property type="entry name" value="Oxoglu/Fe-dep_dioxygenase_dom"/>
</dbReference>
<comment type="caution">
    <text evidence="9">The sequence shown here is derived from an EMBL/GenBank/DDBJ whole genome shotgun (WGS) entry which is preliminary data.</text>
</comment>
<dbReference type="Proteomes" id="UP001165085">
    <property type="component" value="Unassembled WGS sequence"/>
</dbReference>
<dbReference type="PANTHER" id="PTHR10869:SF226">
    <property type="entry name" value="PROLYL 4-HYDROXYLASE ALPHA SUBUNIT DOMAIN-CONTAINING PROTEIN"/>
    <property type="match status" value="1"/>
</dbReference>
<dbReference type="InterPro" id="IPR045054">
    <property type="entry name" value="P4HA-like"/>
</dbReference>
<sequence length="605" mass="67823">MGKVDKKYDKKYDKEYSKSKDKGHTLSFAVFLCGVCFALLIPPDFFKNLQSLSNKNRVASSPTLNEQSYSQSYSHAVPNIVHLYLHRNGEADPCSSLITIPINPTNKFIKSTKTPHDFGSALTSLLLQGAQGELLQNGSDVKIACGTVVGDKGGFDNFCDMGKLKTPIQHDHSLLIRVPSYNTLPCSYFTREGVRIDSFESLARAKKEGEDNVNVYAVPAGRLFMFAPKFVGEEFDLSHVSHPENKRIYLETLSVSPRVFDIHGFFVESEADDIVERALAQQSESHKLKRSSTGANGYSVSSTRTSENAFDTHSKSAKDLKERCFDVLGIRPYRESLADGLQVLRYNITTAYIPHLDWIDPSPQLDHDFITSGTGSNRFATILLYMTDFEKVEGGETVFVKGASLDPEAPSKEKALADLRADERLSGLFKRDSWEEKMVSQCKSALSVSPKRAKSVLFYSQHPDGRKDEASLHGGCPVLVEKQKWAANLWVWNAPRLGYPEAPVKLDKGNSKNKQRRKKNSSKQADPRAANQKDEQKHVTFKNRGGDPTFKDAVLHYEDTFWGNLGYSQQHSVNSFEGHVWNIKVKDKTVKTWIVGKDKVQVYEV</sequence>
<dbReference type="InterPro" id="IPR006620">
    <property type="entry name" value="Pro_4_hyd_alph"/>
</dbReference>
<evidence type="ECO:0000256" key="2">
    <source>
        <dbReference type="ARBA" id="ARBA00022723"/>
    </source>
</evidence>
<keyword evidence="2" id="KW-0479">Metal-binding</keyword>
<gene>
    <name evidence="9" type="ORF">TrST_g8925</name>
</gene>
<evidence type="ECO:0000256" key="5">
    <source>
        <dbReference type="ARBA" id="ARBA00023004"/>
    </source>
</evidence>
<evidence type="ECO:0000259" key="8">
    <source>
        <dbReference type="PROSITE" id="PS51471"/>
    </source>
</evidence>
<dbReference type="GO" id="GO:0004656">
    <property type="term" value="F:procollagen-proline 4-dioxygenase activity"/>
    <property type="evidence" value="ECO:0007669"/>
    <property type="project" value="TreeGrafter"/>
</dbReference>
<keyword evidence="7" id="KW-0472">Membrane</keyword>
<organism evidence="9 10">
    <name type="scientific">Triparma strigata</name>
    <dbReference type="NCBI Taxonomy" id="1606541"/>
    <lineage>
        <taxon>Eukaryota</taxon>
        <taxon>Sar</taxon>
        <taxon>Stramenopiles</taxon>
        <taxon>Ochrophyta</taxon>
        <taxon>Bolidophyceae</taxon>
        <taxon>Parmales</taxon>
        <taxon>Triparmaceae</taxon>
        <taxon>Triparma</taxon>
    </lineage>
</organism>
<evidence type="ECO:0000313" key="9">
    <source>
        <dbReference type="EMBL" id="GMH81640.1"/>
    </source>
</evidence>
<reference evidence="10" key="1">
    <citation type="journal article" date="2023" name="Commun. Biol.">
        <title>Genome analysis of Parmales, the sister group of diatoms, reveals the evolutionary specialization of diatoms from phago-mixotrophs to photoautotrophs.</title>
        <authorList>
            <person name="Ban H."/>
            <person name="Sato S."/>
            <person name="Yoshikawa S."/>
            <person name="Yamada K."/>
            <person name="Nakamura Y."/>
            <person name="Ichinomiya M."/>
            <person name="Sato N."/>
            <person name="Blanc-Mathieu R."/>
            <person name="Endo H."/>
            <person name="Kuwata A."/>
            <person name="Ogata H."/>
        </authorList>
    </citation>
    <scope>NUCLEOTIDE SEQUENCE [LARGE SCALE GENOMIC DNA]</scope>
    <source>
        <strain evidence="10">NIES 3701</strain>
    </source>
</reference>
<evidence type="ECO:0000256" key="3">
    <source>
        <dbReference type="ARBA" id="ARBA00022964"/>
    </source>
</evidence>
<dbReference type="Pfam" id="PF13640">
    <property type="entry name" value="2OG-FeII_Oxy_3"/>
    <property type="match status" value="1"/>
</dbReference>
<evidence type="ECO:0000313" key="10">
    <source>
        <dbReference type="Proteomes" id="UP001165085"/>
    </source>
</evidence>
<dbReference type="EMBL" id="BRXY01000259">
    <property type="protein sequence ID" value="GMH81640.1"/>
    <property type="molecule type" value="Genomic_DNA"/>
</dbReference>
<dbReference type="GO" id="GO:0031418">
    <property type="term" value="F:L-ascorbic acid binding"/>
    <property type="evidence" value="ECO:0007669"/>
    <property type="project" value="InterPro"/>
</dbReference>
<feature type="compositionally biased region" description="Basic residues" evidence="6">
    <location>
        <begin position="511"/>
        <end position="521"/>
    </location>
</feature>
<dbReference type="GO" id="GO:0005783">
    <property type="term" value="C:endoplasmic reticulum"/>
    <property type="evidence" value="ECO:0007669"/>
    <property type="project" value="TreeGrafter"/>
</dbReference>
<evidence type="ECO:0000256" key="4">
    <source>
        <dbReference type="ARBA" id="ARBA00023002"/>
    </source>
</evidence>
<dbReference type="GO" id="GO:0005506">
    <property type="term" value="F:iron ion binding"/>
    <property type="evidence" value="ECO:0007669"/>
    <property type="project" value="InterPro"/>
</dbReference>
<name>A0A9W7B8Q8_9STRA</name>
<proteinExistence type="predicted"/>
<comment type="cofactor">
    <cofactor evidence="1">
        <name>L-ascorbate</name>
        <dbReference type="ChEBI" id="CHEBI:38290"/>
    </cofactor>
</comment>
<dbReference type="Gene3D" id="2.60.120.620">
    <property type="entry name" value="q2cbj1_9rhob like domain"/>
    <property type="match status" value="1"/>
</dbReference>
<keyword evidence="7" id="KW-1133">Transmembrane helix</keyword>
<dbReference type="PROSITE" id="PS51471">
    <property type="entry name" value="FE2OG_OXY"/>
    <property type="match status" value="1"/>
</dbReference>
<dbReference type="AlphaFoldDB" id="A0A9W7B8Q8"/>
<keyword evidence="5" id="KW-0408">Iron</keyword>
<dbReference type="InterPro" id="IPR044862">
    <property type="entry name" value="Pro_4_hyd_alph_FE2OG_OXY"/>
</dbReference>
<feature type="domain" description="Fe2OG dioxygenase" evidence="8">
    <location>
        <begin position="337"/>
        <end position="493"/>
    </location>
</feature>
<keyword evidence="4" id="KW-0560">Oxidoreductase</keyword>
<evidence type="ECO:0000256" key="1">
    <source>
        <dbReference type="ARBA" id="ARBA00001961"/>
    </source>
</evidence>
<keyword evidence="7" id="KW-0812">Transmembrane</keyword>